<evidence type="ECO:0000256" key="1">
    <source>
        <dbReference type="ARBA" id="ARBA00006479"/>
    </source>
</evidence>
<dbReference type="Pfam" id="PF00480">
    <property type="entry name" value="ROK"/>
    <property type="match status" value="1"/>
</dbReference>
<dbReference type="Gene3D" id="3.30.420.40">
    <property type="match status" value="2"/>
</dbReference>
<dbReference type="PANTHER" id="PTHR18964:SF149">
    <property type="entry name" value="BIFUNCTIONAL UDP-N-ACETYLGLUCOSAMINE 2-EPIMERASE_N-ACETYLMANNOSAMINE KINASE"/>
    <property type="match status" value="1"/>
</dbReference>
<dbReference type="Proteomes" id="UP001551482">
    <property type="component" value="Unassembled WGS sequence"/>
</dbReference>
<evidence type="ECO:0000313" key="2">
    <source>
        <dbReference type="EMBL" id="MEU8136006.1"/>
    </source>
</evidence>
<dbReference type="CDD" id="cd24076">
    <property type="entry name" value="ASKHA_ATPase_ROK_BsXylR-like"/>
    <property type="match status" value="1"/>
</dbReference>
<proteinExistence type="inferred from homology"/>
<organism evidence="2 3">
    <name type="scientific">Streptodolium elevatio</name>
    <dbReference type="NCBI Taxonomy" id="3157996"/>
    <lineage>
        <taxon>Bacteria</taxon>
        <taxon>Bacillati</taxon>
        <taxon>Actinomycetota</taxon>
        <taxon>Actinomycetes</taxon>
        <taxon>Kitasatosporales</taxon>
        <taxon>Streptomycetaceae</taxon>
        <taxon>Streptodolium</taxon>
    </lineage>
</organism>
<dbReference type="InterPro" id="IPR036388">
    <property type="entry name" value="WH-like_DNA-bd_sf"/>
</dbReference>
<comment type="caution">
    <text evidence="2">The sequence shown here is derived from an EMBL/GenBank/DDBJ whole genome shotgun (WGS) entry which is preliminary data.</text>
</comment>
<dbReference type="Gene3D" id="1.10.10.10">
    <property type="entry name" value="Winged helix-like DNA-binding domain superfamily/Winged helix DNA-binding domain"/>
    <property type="match status" value="1"/>
</dbReference>
<protein>
    <submittedName>
        <fullName evidence="2">ROK family transcriptional regulator</fullName>
    </submittedName>
</protein>
<dbReference type="RefSeq" id="WP_358356200.1">
    <property type="nucleotide sequence ID" value="NZ_JBEZFP010000054.1"/>
</dbReference>
<reference evidence="2 3" key="1">
    <citation type="submission" date="2024-06" db="EMBL/GenBank/DDBJ databases">
        <title>The Natural Products Discovery Center: Release of the First 8490 Sequenced Strains for Exploring Actinobacteria Biosynthetic Diversity.</title>
        <authorList>
            <person name="Kalkreuter E."/>
            <person name="Kautsar S.A."/>
            <person name="Yang D."/>
            <person name="Bader C.D."/>
            <person name="Teijaro C.N."/>
            <person name="Fluegel L."/>
            <person name="Davis C.M."/>
            <person name="Simpson J.R."/>
            <person name="Lauterbach L."/>
            <person name="Steele A.D."/>
            <person name="Gui C."/>
            <person name="Meng S."/>
            <person name="Li G."/>
            <person name="Viehrig K."/>
            <person name="Ye F."/>
            <person name="Su P."/>
            <person name="Kiefer A.F."/>
            <person name="Nichols A."/>
            <person name="Cepeda A.J."/>
            <person name="Yan W."/>
            <person name="Fan B."/>
            <person name="Jiang Y."/>
            <person name="Adhikari A."/>
            <person name="Zheng C.-J."/>
            <person name="Schuster L."/>
            <person name="Cowan T.M."/>
            <person name="Smanski M.J."/>
            <person name="Chevrette M.G."/>
            <person name="De Carvalho L.P.S."/>
            <person name="Shen B."/>
        </authorList>
    </citation>
    <scope>NUCLEOTIDE SEQUENCE [LARGE SCALE GENOMIC DNA]</scope>
    <source>
        <strain evidence="2 3">NPDC048946</strain>
    </source>
</reference>
<dbReference type="InterPro" id="IPR000600">
    <property type="entry name" value="ROK"/>
</dbReference>
<comment type="similarity">
    <text evidence="1">Belongs to the ROK (NagC/XylR) family.</text>
</comment>
<dbReference type="SUPFAM" id="SSF53067">
    <property type="entry name" value="Actin-like ATPase domain"/>
    <property type="match status" value="1"/>
</dbReference>
<dbReference type="InterPro" id="IPR043129">
    <property type="entry name" value="ATPase_NBD"/>
</dbReference>
<keyword evidence="3" id="KW-1185">Reference proteome</keyword>
<dbReference type="SUPFAM" id="SSF46785">
    <property type="entry name" value="Winged helix' DNA-binding domain"/>
    <property type="match status" value="1"/>
</dbReference>
<dbReference type="PANTHER" id="PTHR18964">
    <property type="entry name" value="ROK (REPRESSOR, ORF, KINASE) FAMILY"/>
    <property type="match status" value="1"/>
</dbReference>
<dbReference type="InterPro" id="IPR036390">
    <property type="entry name" value="WH_DNA-bd_sf"/>
</dbReference>
<dbReference type="EMBL" id="JBEZFP010000054">
    <property type="protein sequence ID" value="MEU8136006.1"/>
    <property type="molecule type" value="Genomic_DNA"/>
</dbReference>
<sequence length="417" mass="42018">MSTPDGPTDLVGMRERNLALVLAEIDRSQPVTRARLAELTGLTKTTVSAQVAALTGLGIVSADDPVPGGRGRPGAPVSVASGPIAGLGLEINVGYLSACVVDLTRQVRIRRTVARAEAGDRPQDAVAALANLARLVTRQARRAGLVLAGTTVAVPGVIDGKLVNAPNLRWDALPAADFLSDAIPSRPLPITVDNEANLAALAELWFGAGPGLGDYVHVSSETGIGAGIVVSGALFRGAHGAAGELGHVIVAPDGPPCRCGGRGCLEQVAGLDALLSVAGIRVPAGANSDAATLGTAVPDRPPGAGAAELVRRLEAGDRRALDAARQAGRGLGVALVAVANLFDPASIVLGGLHAQIAPWTTPHIAAALEAGGGRLRGRSPVLRTSEVADGAVLGAAGEVVARILADPLAVARQERAR</sequence>
<gene>
    <name evidence="2" type="ORF">AB0C36_21125</name>
</gene>
<evidence type="ECO:0000313" key="3">
    <source>
        <dbReference type="Proteomes" id="UP001551482"/>
    </source>
</evidence>
<name>A0ABV3DJR8_9ACTN</name>
<accession>A0ABV3DJR8</accession>